<dbReference type="AlphaFoldDB" id="A0A5B7GL36"/>
<dbReference type="Proteomes" id="UP000324222">
    <property type="component" value="Unassembled WGS sequence"/>
</dbReference>
<name>A0A5B7GL36_PORTR</name>
<organism evidence="1 2">
    <name type="scientific">Portunus trituberculatus</name>
    <name type="common">Swimming crab</name>
    <name type="synonym">Neptunus trituberculatus</name>
    <dbReference type="NCBI Taxonomy" id="210409"/>
    <lineage>
        <taxon>Eukaryota</taxon>
        <taxon>Metazoa</taxon>
        <taxon>Ecdysozoa</taxon>
        <taxon>Arthropoda</taxon>
        <taxon>Crustacea</taxon>
        <taxon>Multicrustacea</taxon>
        <taxon>Malacostraca</taxon>
        <taxon>Eumalacostraca</taxon>
        <taxon>Eucarida</taxon>
        <taxon>Decapoda</taxon>
        <taxon>Pleocyemata</taxon>
        <taxon>Brachyura</taxon>
        <taxon>Eubrachyura</taxon>
        <taxon>Portunoidea</taxon>
        <taxon>Portunidae</taxon>
        <taxon>Portuninae</taxon>
        <taxon>Portunus</taxon>
    </lineage>
</organism>
<protein>
    <submittedName>
        <fullName evidence="1">Uncharacterized protein</fullName>
    </submittedName>
</protein>
<dbReference type="EMBL" id="VSRR010015531">
    <property type="protein sequence ID" value="MPC58286.1"/>
    <property type="molecule type" value="Genomic_DNA"/>
</dbReference>
<proteinExistence type="predicted"/>
<evidence type="ECO:0000313" key="1">
    <source>
        <dbReference type="EMBL" id="MPC58286.1"/>
    </source>
</evidence>
<comment type="caution">
    <text evidence="1">The sequence shown here is derived from an EMBL/GenBank/DDBJ whole genome shotgun (WGS) entry which is preliminary data.</text>
</comment>
<accession>A0A5B7GL36</accession>
<evidence type="ECO:0000313" key="2">
    <source>
        <dbReference type="Proteomes" id="UP000324222"/>
    </source>
</evidence>
<gene>
    <name evidence="1" type="ORF">E2C01_052282</name>
</gene>
<reference evidence="1 2" key="1">
    <citation type="submission" date="2019-05" db="EMBL/GenBank/DDBJ databases">
        <title>Another draft genome of Portunus trituberculatus and its Hox gene families provides insights of decapod evolution.</title>
        <authorList>
            <person name="Jeong J.-H."/>
            <person name="Song I."/>
            <person name="Kim S."/>
            <person name="Choi T."/>
            <person name="Kim D."/>
            <person name="Ryu S."/>
            <person name="Kim W."/>
        </authorList>
    </citation>
    <scope>NUCLEOTIDE SEQUENCE [LARGE SCALE GENOMIC DNA]</scope>
    <source>
        <tissue evidence="1">Muscle</tissue>
    </source>
</reference>
<keyword evidence="2" id="KW-1185">Reference proteome</keyword>
<sequence>MMRPLPADHKTRCELLPETLQHRCPLYHDNTSFGRAKSLPLPALPCV</sequence>